<name>A0A433DD87_9FUNG</name>
<comment type="subunit">
    <text evidence="8">Component of the RNA polymerase III (Pol III) complex consisting of 17 subunits.</text>
</comment>
<comment type="subcellular location">
    <subcellularLocation>
        <location evidence="1 8">Nucleus</location>
    </subcellularLocation>
</comment>
<comment type="function">
    <text evidence="7 8">DNA-dependent RNA polymerase catalyzes the transcription of DNA into RNA using the four ribonucleoside triphosphates as substrates. Specific core component of RNA polymerase III which synthesizes small RNAs, such as 5S rRNA and tRNAs.</text>
</comment>
<comment type="similarity">
    <text evidence="8">Belongs to the RNA polymerase beta chain family.</text>
</comment>
<dbReference type="InterPro" id="IPR039748">
    <property type="entry name" value="RPC3"/>
</dbReference>
<evidence type="ECO:0000256" key="3">
    <source>
        <dbReference type="ARBA" id="ARBA00016689"/>
    </source>
</evidence>
<proteinExistence type="inferred from homology"/>
<evidence type="ECO:0000259" key="10">
    <source>
        <dbReference type="Pfam" id="PF05645"/>
    </source>
</evidence>
<dbReference type="Gene3D" id="1.10.10.10">
    <property type="entry name" value="Winged helix-like DNA-binding domain superfamily/Winged helix DNA-binding domain"/>
    <property type="match status" value="3"/>
</dbReference>
<evidence type="ECO:0000259" key="11">
    <source>
        <dbReference type="Pfam" id="PF08221"/>
    </source>
</evidence>
<evidence type="ECO:0000313" key="13">
    <source>
        <dbReference type="Proteomes" id="UP000268093"/>
    </source>
</evidence>
<organism evidence="12 13">
    <name type="scientific">Jimgerdemannia flammicorona</name>
    <dbReference type="NCBI Taxonomy" id="994334"/>
    <lineage>
        <taxon>Eukaryota</taxon>
        <taxon>Fungi</taxon>
        <taxon>Fungi incertae sedis</taxon>
        <taxon>Mucoromycota</taxon>
        <taxon>Mucoromycotina</taxon>
        <taxon>Endogonomycetes</taxon>
        <taxon>Endogonales</taxon>
        <taxon>Endogonaceae</taxon>
        <taxon>Jimgerdemannia</taxon>
    </lineage>
</organism>
<evidence type="ECO:0000256" key="8">
    <source>
        <dbReference type="RuleBase" id="RU367076"/>
    </source>
</evidence>
<evidence type="ECO:0000256" key="6">
    <source>
        <dbReference type="ARBA" id="ARBA00023242"/>
    </source>
</evidence>
<evidence type="ECO:0000256" key="9">
    <source>
        <dbReference type="SAM" id="Phobius"/>
    </source>
</evidence>
<feature type="domain" description="RNA polymerase III Rpc82 C -terminal" evidence="10">
    <location>
        <begin position="123"/>
        <end position="354"/>
    </location>
</feature>
<dbReference type="FunFam" id="1.10.10.10:FF:000218">
    <property type="entry name" value="DNA-directed RNA polymerase III subunit RPC3"/>
    <property type="match status" value="1"/>
</dbReference>
<feature type="domain" description="RNA polymerase III subunit RPC82-related helix-turn-helix" evidence="11">
    <location>
        <begin position="7"/>
        <end position="65"/>
    </location>
</feature>
<comment type="caution">
    <text evidence="12">The sequence shown here is derived from an EMBL/GenBank/DDBJ whole genome shotgun (WGS) entry which is preliminary data.</text>
</comment>
<evidence type="ECO:0000256" key="7">
    <source>
        <dbReference type="ARBA" id="ARBA00025127"/>
    </source>
</evidence>
<gene>
    <name evidence="12" type="ORF">BC936DRAFT_143989</name>
</gene>
<dbReference type="GO" id="GO:0005666">
    <property type="term" value="C:RNA polymerase III complex"/>
    <property type="evidence" value="ECO:0007669"/>
    <property type="project" value="UniProtKB-UniRule"/>
</dbReference>
<dbReference type="GO" id="GO:0006351">
    <property type="term" value="P:DNA-templated transcription"/>
    <property type="evidence" value="ECO:0007669"/>
    <property type="project" value="InterPro"/>
</dbReference>
<keyword evidence="13" id="KW-1185">Reference proteome</keyword>
<dbReference type="InterPro" id="IPR013197">
    <property type="entry name" value="RNA_pol_III_RPC82-rel_HTH"/>
</dbReference>
<keyword evidence="4 8" id="KW-0240">DNA-directed RNA polymerase</keyword>
<keyword evidence="9" id="KW-0812">Transmembrane</keyword>
<dbReference type="Pfam" id="PF05645">
    <property type="entry name" value="RNA_pol_Rpc82"/>
    <property type="match status" value="1"/>
</dbReference>
<sequence>MAFTQRLCREIIKDHFGPIVEKVANVLLNKGRLPCGAIALFAKLTQKQVRECLVVLIQHNIAYYAEIAERSRIVVYYEVSEEEILLRIRLGAILRYSGEWFGKEGALVAQHILRNELVLFTKAFTNMVRERFLVAVQAQDSISAKDRAINAEAAELEKLLMPPTAKELKNIRKLRDDRADAEYHSSVVIGMVSWVALNHCRRYKLAKHCLRHAPEVLEEVEEEFYFRINNDRYNIRFRNEVIVNYAVDRINRSAGIVTKTMLDHGEEKMRRTKEDKSPAVTAVQISQLIPATINLETDIVLESAEFTANSLPSKQQLVHEYLELLQTDSAGFLRKEDERGAGLYVVAFDKLRDHLKRKVLDSVVREKYGSASCRLMKILSEKGKLDEKQVRAIIVVMVGMSYFTTIVVRMALATRFVISLICVQKLALLPAKETRERLATLGTQGYLELQVRSNA</sequence>
<dbReference type="InterPro" id="IPR008806">
    <property type="entry name" value="RNA_pol_III_Rpc82_C"/>
</dbReference>
<evidence type="ECO:0000256" key="5">
    <source>
        <dbReference type="ARBA" id="ARBA00023163"/>
    </source>
</evidence>
<dbReference type="Pfam" id="PF08221">
    <property type="entry name" value="HTH_9"/>
    <property type="match status" value="1"/>
</dbReference>
<evidence type="ECO:0000313" key="12">
    <source>
        <dbReference type="EMBL" id="RUP48784.1"/>
    </source>
</evidence>
<dbReference type="GO" id="GO:0003697">
    <property type="term" value="F:single-stranded DNA binding"/>
    <property type="evidence" value="ECO:0007669"/>
    <property type="project" value="UniProtKB-UniRule"/>
</dbReference>
<keyword evidence="9" id="KW-1133">Transmembrane helix</keyword>
<evidence type="ECO:0000256" key="1">
    <source>
        <dbReference type="ARBA" id="ARBA00004123"/>
    </source>
</evidence>
<dbReference type="EMBL" id="RBNI01002971">
    <property type="protein sequence ID" value="RUP48784.1"/>
    <property type="molecule type" value="Genomic_DNA"/>
</dbReference>
<evidence type="ECO:0000256" key="4">
    <source>
        <dbReference type="ARBA" id="ARBA00022478"/>
    </source>
</evidence>
<protein>
    <recommendedName>
        <fullName evidence="3 8">DNA-directed RNA polymerase III subunit RPC3</fullName>
        <shortName evidence="8">RNA polymerase III subunit C3</shortName>
    </recommendedName>
</protein>
<accession>A0A433DD87</accession>
<keyword evidence="9" id="KW-0472">Membrane</keyword>
<dbReference type="AlphaFoldDB" id="A0A433DD87"/>
<dbReference type="PANTHER" id="PTHR12949:SF0">
    <property type="entry name" value="DNA-DIRECTED RNA POLYMERASE III SUBUNIT RPC3"/>
    <property type="match status" value="1"/>
</dbReference>
<dbReference type="Proteomes" id="UP000268093">
    <property type="component" value="Unassembled WGS sequence"/>
</dbReference>
<keyword evidence="6 8" id="KW-0539">Nucleus</keyword>
<reference evidence="12 13" key="1">
    <citation type="journal article" date="2018" name="New Phytol.">
        <title>Phylogenomics of Endogonaceae and evolution of mycorrhizas within Mucoromycota.</title>
        <authorList>
            <person name="Chang Y."/>
            <person name="Desiro A."/>
            <person name="Na H."/>
            <person name="Sandor L."/>
            <person name="Lipzen A."/>
            <person name="Clum A."/>
            <person name="Barry K."/>
            <person name="Grigoriev I.V."/>
            <person name="Martin F.M."/>
            <person name="Stajich J.E."/>
            <person name="Smith M.E."/>
            <person name="Bonito G."/>
            <person name="Spatafora J.W."/>
        </authorList>
    </citation>
    <scope>NUCLEOTIDE SEQUENCE [LARGE SCALE GENOMIC DNA]</scope>
    <source>
        <strain evidence="12 13">GMNB39</strain>
    </source>
</reference>
<feature type="transmembrane region" description="Helical" evidence="9">
    <location>
        <begin position="392"/>
        <end position="412"/>
    </location>
</feature>
<dbReference type="InterPro" id="IPR036388">
    <property type="entry name" value="WH-like_DNA-bd_sf"/>
</dbReference>
<evidence type="ECO:0000256" key="2">
    <source>
        <dbReference type="ARBA" id="ARBA00007206"/>
    </source>
</evidence>
<dbReference type="PANTHER" id="PTHR12949">
    <property type="entry name" value="RNA POLYMERASE III DNA DIRECTED -RELATED"/>
    <property type="match status" value="1"/>
</dbReference>
<comment type="similarity">
    <text evidence="2">Belongs to the eukaryotic RPC3/POLR3C RNA polymerase subunit family.</text>
</comment>
<dbReference type="OrthoDB" id="272392at2759"/>
<keyword evidence="5 8" id="KW-0804">Transcription</keyword>